<dbReference type="EMBL" id="KV878210">
    <property type="protein sequence ID" value="OJJ38743.1"/>
    <property type="molecule type" value="Genomic_DNA"/>
</dbReference>
<dbReference type="AlphaFoldDB" id="A0A1L9RV19"/>
<keyword evidence="1" id="KW-0444">Lipid biosynthesis</keyword>
<dbReference type="GO" id="GO:0102965">
    <property type="term" value="F:alcohol-forming long-chain fatty acyl-CoA reductase activity"/>
    <property type="evidence" value="ECO:0007669"/>
    <property type="project" value="UniProtKB-EC"/>
</dbReference>
<keyword evidence="4" id="KW-1185">Reference proteome</keyword>
<dbReference type="InterPro" id="IPR036291">
    <property type="entry name" value="NAD(P)-bd_dom_sf"/>
</dbReference>
<dbReference type="STRING" id="1073089.A0A1L9RV19"/>
<dbReference type="OrthoDB" id="429813at2759"/>
<dbReference type="EC" id="1.2.1.84" evidence="1"/>
<dbReference type="InterPro" id="IPR013120">
    <property type="entry name" value="FAR_NAD-bd"/>
</dbReference>
<dbReference type="PANTHER" id="PTHR11011">
    <property type="entry name" value="MALE STERILITY PROTEIN 2-RELATED"/>
    <property type="match status" value="1"/>
</dbReference>
<evidence type="ECO:0000256" key="1">
    <source>
        <dbReference type="RuleBase" id="RU363097"/>
    </source>
</evidence>
<dbReference type="Pfam" id="PF07993">
    <property type="entry name" value="NAD_binding_4"/>
    <property type="match status" value="1"/>
</dbReference>
<organism evidence="3 4">
    <name type="scientific">Aspergillus wentii DTO 134E9</name>
    <dbReference type="NCBI Taxonomy" id="1073089"/>
    <lineage>
        <taxon>Eukaryota</taxon>
        <taxon>Fungi</taxon>
        <taxon>Dikarya</taxon>
        <taxon>Ascomycota</taxon>
        <taxon>Pezizomycotina</taxon>
        <taxon>Eurotiomycetes</taxon>
        <taxon>Eurotiomycetidae</taxon>
        <taxon>Eurotiales</taxon>
        <taxon>Aspergillaceae</taxon>
        <taxon>Aspergillus</taxon>
        <taxon>Aspergillus subgen. Cremei</taxon>
    </lineage>
</organism>
<reference evidence="4" key="1">
    <citation type="journal article" date="2017" name="Genome Biol.">
        <title>Comparative genomics reveals high biological diversity and specific adaptations in the industrially and medically important fungal genus Aspergillus.</title>
        <authorList>
            <person name="de Vries R.P."/>
            <person name="Riley R."/>
            <person name="Wiebenga A."/>
            <person name="Aguilar-Osorio G."/>
            <person name="Amillis S."/>
            <person name="Uchima C.A."/>
            <person name="Anderluh G."/>
            <person name="Asadollahi M."/>
            <person name="Askin M."/>
            <person name="Barry K."/>
            <person name="Battaglia E."/>
            <person name="Bayram O."/>
            <person name="Benocci T."/>
            <person name="Braus-Stromeyer S.A."/>
            <person name="Caldana C."/>
            <person name="Canovas D."/>
            <person name="Cerqueira G.C."/>
            <person name="Chen F."/>
            <person name="Chen W."/>
            <person name="Choi C."/>
            <person name="Clum A."/>
            <person name="Dos Santos R.A."/>
            <person name="Damasio A.R."/>
            <person name="Diallinas G."/>
            <person name="Emri T."/>
            <person name="Fekete E."/>
            <person name="Flipphi M."/>
            <person name="Freyberg S."/>
            <person name="Gallo A."/>
            <person name="Gournas C."/>
            <person name="Habgood R."/>
            <person name="Hainaut M."/>
            <person name="Harispe M.L."/>
            <person name="Henrissat B."/>
            <person name="Hilden K.S."/>
            <person name="Hope R."/>
            <person name="Hossain A."/>
            <person name="Karabika E."/>
            <person name="Karaffa L."/>
            <person name="Karanyi Z."/>
            <person name="Krasevec N."/>
            <person name="Kuo A."/>
            <person name="Kusch H."/>
            <person name="LaButti K."/>
            <person name="Lagendijk E.L."/>
            <person name="Lapidus A."/>
            <person name="Levasseur A."/>
            <person name="Lindquist E."/>
            <person name="Lipzen A."/>
            <person name="Logrieco A.F."/>
            <person name="MacCabe A."/>
            <person name="Maekelae M.R."/>
            <person name="Malavazi I."/>
            <person name="Melin P."/>
            <person name="Meyer V."/>
            <person name="Mielnichuk N."/>
            <person name="Miskei M."/>
            <person name="Molnar A.P."/>
            <person name="Mule G."/>
            <person name="Ngan C.Y."/>
            <person name="Orejas M."/>
            <person name="Orosz E."/>
            <person name="Ouedraogo J.P."/>
            <person name="Overkamp K.M."/>
            <person name="Park H.-S."/>
            <person name="Perrone G."/>
            <person name="Piumi F."/>
            <person name="Punt P.J."/>
            <person name="Ram A.F."/>
            <person name="Ramon A."/>
            <person name="Rauscher S."/>
            <person name="Record E."/>
            <person name="Riano-Pachon D.M."/>
            <person name="Robert V."/>
            <person name="Roehrig J."/>
            <person name="Ruller R."/>
            <person name="Salamov A."/>
            <person name="Salih N.S."/>
            <person name="Samson R.A."/>
            <person name="Sandor E."/>
            <person name="Sanguinetti M."/>
            <person name="Schuetze T."/>
            <person name="Sepcic K."/>
            <person name="Shelest E."/>
            <person name="Sherlock G."/>
            <person name="Sophianopoulou V."/>
            <person name="Squina F.M."/>
            <person name="Sun H."/>
            <person name="Susca A."/>
            <person name="Todd R.B."/>
            <person name="Tsang A."/>
            <person name="Unkles S.E."/>
            <person name="van de Wiele N."/>
            <person name="van Rossen-Uffink D."/>
            <person name="Oliveira J.V."/>
            <person name="Vesth T.C."/>
            <person name="Visser J."/>
            <person name="Yu J.-H."/>
            <person name="Zhou M."/>
            <person name="Andersen M.R."/>
            <person name="Archer D.B."/>
            <person name="Baker S.E."/>
            <person name="Benoit I."/>
            <person name="Brakhage A.A."/>
            <person name="Braus G.H."/>
            <person name="Fischer R."/>
            <person name="Frisvad J.C."/>
            <person name="Goldman G.H."/>
            <person name="Houbraken J."/>
            <person name="Oakley B."/>
            <person name="Pocsi I."/>
            <person name="Scazzocchio C."/>
            <person name="Seiboth B."/>
            <person name="vanKuyk P.A."/>
            <person name="Wortman J."/>
            <person name="Dyer P.S."/>
            <person name="Grigoriev I.V."/>
        </authorList>
    </citation>
    <scope>NUCLEOTIDE SEQUENCE [LARGE SCALE GENOMIC DNA]</scope>
    <source>
        <strain evidence="4">DTO 134E9</strain>
    </source>
</reference>
<comment type="catalytic activity">
    <reaction evidence="1">
        <text>a long-chain fatty acyl-CoA + 2 NADPH + 2 H(+) = a long-chain primary fatty alcohol + 2 NADP(+) + CoA</text>
        <dbReference type="Rhea" id="RHEA:52716"/>
        <dbReference type="ChEBI" id="CHEBI:15378"/>
        <dbReference type="ChEBI" id="CHEBI:57287"/>
        <dbReference type="ChEBI" id="CHEBI:57783"/>
        <dbReference type="ChEBI" id="CHEBI:58349"/>
        <dbReference type="ChEBI" id="CHEBI:77396"/>
        <dbReference type="ChEBI" id="CHEBI:83139"/>
        <dbReference type="EC" id="1.2.1.84"/>
    </reaction>
</comment>
<dbReference type="GO" id="GO:0005777">
    <property type="term" value="C:peroxisome"/>
    <property type="evidence" value="ECO:0007669"/>
    <property type="project" value="TreeGrafter"/>
</dbReference>
<dbReference type="PANTHER" id="PTHR11011:SF45">
    <property type="entry name" value="FATTY ACYL-COA REDUCTASE CG8306-RELATED"/>
    <property type="match status" value="1"/>
</dbReference>
<evidence type="ECO:0000259" key="2">
    <source>
        <dbReference type="Pfam" id="PF07993"/>
    </source>
</evidence>
<dbReference type="GeneID" id="63753028"/>
<keyword evidence="1" id="KW-0443">Lipid metabolism</keyword>
<keyword evidence="1" id="KW-0560">Oxidoreductase</keyword>
<dbReference type="Gene3D" id="3.40.50.720">
    <property type="entry name" value="NAD(P)-binding Rossmann-like Domain"/>
    <property type="match status" value="1"/>
</dbReference>
<dbReference type="InterPro" id="IPR026055">
    <property type="entry name" value="FAR"/>
</dbReference>
<dbReference type="VEuPathDB" id="FungiDB:ASPWEDRAFT_48900"/>
<gene>
    <name evidence="3" type="ORF">ASPWEDRAFT_48900</name>
</gene>
<evidence type="ECO:0000313" key="4">
    <source>
        <dbReference type="Proteomes" id="UP000184383"/>
    </source>
</evidence>
<dbReference type="Proteomes" id="UP000184383">
    <property type="component" value="Unassembled WGS sequence"/>
</dbReference>
<dbReference type="SUPFAM" id="SSF51735">
    <property type="entry name" value="NAD(P)-binding Rossmann-fold domains"/>
    <property type="match status" value="1"/>
</dbReference>
<evidence type="ECO:0000313" key="3">
    <source>
        <dbReference type="EMBL" id="OJJ38743.1"/>
    </source>
</evidence>
<accession>A0A1L9RV19</accession>
<dbReference type="GO" id="GO:0080019">
    <property type="term" value="F:alcohol-forming very long-chain fatty acyl-CoA reductase activity"/>
    <property type="evidence" value="ECO:0007669"/>
    <property type="project" value="InterPro"/>
</dbReference>
<dbReference type="RefSeq" id="XP_040692419.1">
    <property type="nucleotide sequence ID" value="XM_040837180.1"/>
</dbReference>
<proteinExistence type="inferred from homology"/>
<sequence>MWEYYHGKVLFITGSSGFLGTALVHRIITQTSPAHIYLLCRGLSRLHEQWQQYLPPKIAQALADPTLVTPIQGDILKPNMGISEHELVTVRERVNIIIHAASSINLVQPLHRISDVVTGATQRIAGLALTCDRLDRFVYVSTAYCNSHLHKETDKTEVHIDERFYPLKPSVRSPWAEWEDLRETGSSVEFKSQDFAWPYSYAKHLAERLLNGMLCHQAQKLLIVRPSIIGPAQQFPYPGFSISSSTPTTIAAASLIFMPSTTFKVGTRSANPDRECTLDEVSVDVVVDRLLAHLAKGSAGIVHAVSGEHGRVLTKSIFDAIVRARRIPWHIEPIWTSQDWHSPDLHPVARLYKILGTSFNFKETKTERIWGRLEERERRGLQLFQARAVGQYDFSPRLEQISATAWELLRRILRSNNREI</sequence>
<comment type="similarity">
    <text evidence="1">Belongs to the fatty acyl-CoA reductase family.</text>
</comment>
<protein>
    <recommendedName>
        <fullName evidence="1">Fatty acyl-CoA reductase</fullName>
        <ecNumber evidence="1">1.2.1.84</ecNumber>
    </recommendedName>
</protein>
<keyword evidence="1" id="KW-0521">NADP</keyword>
<comment type="function">
    <text evidence="1">Catalyzes the reduction of fatty acyl-CoA to fatty alcohols.</text>
</comment>
<name>A0A1L9RV19_ASPWE</name>
<feature type="domain" description="Thioester reductase (TE)" evidence="2">
    <location>
        <begin position="12"/>
        <end position="288"/>
    </location>
</feature>
<dbReference type="GO" id="GO:0035336">
    <property type="term" value="P:long-chain fatty-acyl-CoA metabolic process"/>
    <property type="evidence" value="ECO:0007669"/>
    <property type="project" value="TreeGrafter"/>
</dbReference>